<protein>
    <submittedName>
        <fullName evidence="2">Uncharacterized protein</fullName>
    </submittedName>
</protein>
<keyword evidence="3" id="KW-1185">Reference proteome</keyword>
<name>A0A5D4XR27_9GAMM</name>
<dbReference type="Proteomes" id="UP000324973">
    <property type="component" value="Unassembled WGS sequence"/>
</dbReference>
<dbReference type="RefSeq" id="WP_149102964.1">
    <property type="nucleotide sequence ID" value="NZ_VTFT01000001.1"/>
</dbReference>
<sequence>MKPVIAAFCLALIPLAGAHAQSSRVDLSGIDPMQVIAGANDVLLRAPDADVDRLFKAVHAASRNDNEARGLCALFEPDADRSLVGLQRAANALGETSRIRFVEAVTAVAVNGLQGQPQAYDPAVGEQALKAATVTGMMLHDGFMLGLSSTGRDSASRDARCTAFRQLVDVLDGFSVGERVAATRYLLREGLDRYGGEL</sequence>
<feature type="chain" id="PRO_5022964777" evidence="1">
    <location>
        <begin position="21"/>
        <end position="198"/>
    </location>
</feature>
<dbReference type="OrthoDB" id="5973914at2"/>
<evidence type="ECO:0000256" key="1">
    <source>
        <dbReference type="SAM" id="SignalP"/>
    </source>
</evidence>
<gene>
    <name evidence="2" type="ORF">FZO89_09160</name>
</gene>
<organism evidence="2 3">
    <name type="scientific">Luteimonas viscosa</name>
    <dbReference type="NCBI Taxonomy" id="1132694"/>
    <lineage>
        <taxon>Bacteria</taxon>
        <taxon>Pseudomonadati</taxon>
        <taxon>Pseudomonadota</taxon>
        <taxon>Gammaproteobacteria</taxon>
        <taxon>Lysobacterales</taxon>
        <taxon>Lysobacteraceae</taxon>
        <taxon>Luteimonas</taxon>
    </lineage>
</organism>
<keyword evidence="1" id="KW-0732">Signal</keyword>
<reference evidence="2 3" key="1">
    <citation type="submission" date="2019-08" db="EMBL/GenBank/DDBJ databases">
        <title>Luteimonas viscosus sp. nov., isolated from soil of a sunflower field.</title>
        <authorList>
            <person name="Jianli Z."/>
            <person name="Ying Z."/>
        </authorList>
    </citation>
    <scope>NUCLEOTIDE SEQUENCE [LARGE SCALE GENOMIC DNA]</scope>
    <source>
        <strain evidence="2 3">XBU10</strain>
    </source>
</reference>
<evidence type="ECO:0000313" key="2">
    <source>
        <dbReference type="EMBL" id="TYT26413.1"/>
    </source>
</evidence>
<accession>A0A5D4XR27</accession>
<comment type="caution">
    <text evidence="2">The sequence shown here is derived from an EMBL/GenBank/DDBJ whole genome shotgun (WGS) entry which is preliminary data.</text>
</comment>
<proteinExistence type="predicted"/>
<evidence type="ECO:0000313" key="3">
    <source>
        <dbReference type="Proteomes" id="UP000324973"/>
    </source>
</evidence>
<feature type="signal peptide" evidence="1">
    <location>
        <begin position="1"/>
        <end position="20"/>
    </location>
</feature>
<dbReference type="EMBL" id="VTFT01000001">
    <property type="protein sequence ID" value="TYT26413.1"/>
    <property type="molecule type" value="Genomic_DNA"/>
</dbReference>
<dbReference type="AlphaFoldDB" id="A0A5D4XR27"/>